<comment type="caution">
    <text evidence="4">The sequence shown here is derived from an EMBL/GenBank/DDBJ whole genome shotgun (WGS) entry which is preliminary data.</text>
</comment>
<evidence type="ECO:0000259" key="3">
    <source>
        <dbReference type="Pfam" id="PF00561"/>
    </source>
</evidence>
<dbReference type="AlphaFoldDB" id="A0A4D9DA02"/>
<feature type="domain" description="AB hydrolase-1" evidence="3">
    <location>
        <begin position="134"/>
        <end position="224"/>
    </location>
</feature>
<protein>
    <recommendedName>
        <fullName evidence="3">AB hydrolase-1 domain-containing protein</fullName>
    </recommendedName>
</protein>
<evidence type="ECO:0000256" key="2">
    <source>
        <dbReference type="SAM" id="Phobius"/>
    </source>
</evidence>
<feature type="transmembrane region" description="Helical" evidence="2">
    <location>
        <begin position="231"/>
        <end position="263"/>
    </location>
</feature>
<accession>A0A4D9DA02</accession>
<evidence type="ECO:0000313" key="4">
    <source>
        <dbReference type="EMBL" id="TFJ86853.1"/>
    </source>
</evidence>
<keyword evidence="2" id="KW-0812">Transmembrane</keyword>
<dbReference type="SUPFAM" id="SSF53474">
    <property type="entry name" value="alpha/beta-Hydrolases"/>
    <property type="match status" value="1"/>
</dbReference>
<keyword evidence="2" id="KW-1133">Transmembrane helix</keyword>
<dbReference type="OrthoDB" id="8119704at2759"/>
<dbReference type="InterPro" id="IPR029058">
    <property type="entry name" value="AB_hydrolase_fold"/>
</dbReference>
<feature type="region of interest" description="Disordered" evidence="1">
    <location>
        <begin position="360"/>
        <end position="412"/>
    </location>
</feature>
<keyword evidence="5" id="KW-1185">Reference proteome</keyword>
<feature type="region of interest" description="Disordered" evidence="1">
    <location>
        <begin position="52"/>
        <end position="78"/>
    </location>
</feature>
<dbReference type="EMBL" id="SDOX01000007">
    <property type="protein sequence ID" value="TFJ86853.1"/>
    <property type="molecule type" value="Genomic_DNA"/>
</dbReference>
<gene>
    <name evidence="4" type="ORF">NSK_001941</name>
</gene>
<keyword evidence="2" id="KW-0472">Membrane</keyword>
<evidence type="ECO:0000313" key="5">
    <source>
        <dbReference type="Proteomes" id="UP000355283"/>
    </source>
</evidence>
<name>A0A4D9DA02_9STRA</name>
<proteinExistence type="predicted"/>
<dbReference type="Gene3D" id="3.40.50.1820">
    <property type="entry name" value="alpha/beta hydrolase"/>
    <property type="match status" value="1"/>
</dbReference>
<sequence>MAPFLGSPPPTLVRAEEAAVEAGVRRSRRFNFLQIASGRIRNRGTPRHLIRTGALDDGGGAPRVGGARGKGVCGPLGRQSPEIDARDLTPVTLNIGMRQRWRERMFLASYIADALVCAAHDLVLPPHKEGSKRPVLLVPGWCGRTRSFRKMAERLVREGYPVYPVPLGSQLGCIDRKARVLSKFLDLHGLEDVYVVAHSMGGLISVRSMMKGETRIRKLVTMGTPYRGTHVIYLGYAVTLALVLALSFWLSPLAGTIYLALFLQIPSLYQMQPSSDFLEETLEYLNRVATPVQCIYAVRDQIVIHDWRQAWSPTRLGRPDDLCLPEYGHMNLFMGESGIEFVARLLERYDAADASLPSSRCVEGTTASVEKGAEEREGEYVPPAKCSRKGPTGAGGSPPPGRMKEMGREEEE</sequence>
<feature type="transmembrane region" description="Helical" evidence="2">
    <location>
        <begin position="193"/>
        <end position="210"/>
    </location>
</feature>
<feature type="compositionally biased region" description="Gly residues" evidence="1">
    <location>
        <begin position="56"/>
        <end position="74"/>
    </location>
</feature>
<organism evidence="4 5">
    <name type="scientific">Nannochloropsis salina CCMP1776</name>
    <dbReference type="NCBI Taxonomy" id="1027361"/>
    <lineage>
        <taxon>Eukaryota</taxon>
        <taxon>Sar</taxon>
        <taxon>Stramenopiles</taxon>
        <taxon>Ochrophyta</taxon>
        <taxon>Eustigmatophyceae</taxon>
        <taxon>Eustigmatales</taxon>
        <taxon>Monodopsidaceae</taxon>
        <taxon>Microchloropsis</taxon>
        <taxon>Microchloropsis salina</taxon>
    </lineage>
</organism>
<reference evidence="4 5" key="1">
    <citation type="submission" date="2019-01" db="EMBL/GenBank/DDBJ databases">
        <title>Nuclear Genome Assembly of the Microalgal Biofuel strain Nannochloropsis salina CCMP1776.</title>
        <authorList>
            <person name="Hovde B."/>
        </authorList>
    </citation>
    <scope>NUCLEOTIDE SEQUENCE [LARGE SCALE GENOMIC DNA]</scope>
    <source>
        <strain evidence="4 5">CCMP1776</strain>
    </source>
</reference>
<dbReference type="Pfam" id="PF00561">
    <property type="entry name" value="Abhydrolase_1"/>
    <property type="match status" value="1"/>
</dbReference>
<feature type="compositionally biased region" description="Basic and acidic residues" evidence="1">
    <location>
        <begin position="402"/>
        <end position="412"/>
    </location>
</feature>
<evidence type="ECO:0000256" key="1">
    <source>
        <dbReference type="SAM" id="MobiDB-lite"/>
    </source>
</evidence>
<dbReference type="InterPro" id="IPR000073">
    <property type="entry name" value="AB_hydrolase_1"/>
</dbReference>
<dbReference type="Proteomes" id="UP000355283">
    <property type="component" value="Unassembled WGS sequence"/>
</dbReference>